<evidence type="ECO:0000256" key="1">
    <source>
        <dbReference type="SAM" id="SignalP"/>
    </source>
</evidence>
<comment type="caution">
    <text evidence="2">The sequence shown here is derived from an EMBL/GenBank/DDBJ whole genome shotgun (WGS) entry which is preliminary data.</text>
</comment>
<dbReference type="Proteomes" id="UP000622317">
    <property type="component" value="Unassembled WGS sequence"/>
</dbReference>
<name>A0A927F985_9BACT</name>
<protein>
    <submittedName>
        <fullName evidence="2">Outer membrane beta-barrel protein</fullName>
    </submittedName>
</protein>
<dbReference type="EMBL" id="JACYFG010000007">
    <property type="protein sequence ID" value="MBD5779253.1"/>
    <property type="molecule type" value="Genomic_DNA"/>
</dbReference>
<organism evidence="2 3">
    <name type="scientific">Pelagicoccus enzymogenes</name>
    <dbReference type="NCBI Taxonomy" id="2773457"/>
    <lineage>
        <taxon>Bacteria</taxon>
        <taxon>Pseudomonadati</taxon>
        <taxon>Verrucomicrobiota</taxon>
        <taxon>Opitutia</taxon>
        <taxon>Puniceicoccales</taxon>
        <taxon>Pelagicoccaceae</taxon>
        <taxon>Pelagicoccus</taxon>
    </lineage>
</organism>
<keyword evidence="3" id="KW-1185">Reference proteome</keyword>
<dbReference type="Pfam" id="PF10082">
    <property type="entry name" value="BBP2_2"/>
    <property type="match status" value="1"/>
</dbReference>
<dbReference type="RefSeq" id="WP_191616386.1">
    <property type="nucleotide sequence ID" value="NZ_JACYFG010000007.1"/>
</dbReference>
<reference evidence="2" key="1">
    <citation type="submission" date="2020-09" db="EMBL/GenBank/DDBJ databases">
        <title>Pelagicoccus enzymogenes sp. nov. with an EPS production, isolated from marine sediment.</title>
        <authorList>
            <person name="Feng X."/>
        </authorList>
    </citation>
    <scope>NUCLEOTIDE SEQUENCE</scope>
    <source>
        <strain evidence="2">NFK12</strain>
    </source>
</reference>
<sequence>MKPLSLTSLALIGAALLTPATPLLAGPRFAGGDVTVQGTVSITESSRVSPNSNAGSDTIYGFTPAISYTRESNRMNLEGSLSFPVRRYDNNDSLDSDSISFNLGGEIPFGAGPKLSGNWGVNYFDGVRESFLTNQNLDSETFSVSAYADYLLQRRLSFRTRASYNDRSNDGVFGSFSSANTTTLFAAGLHARELIRGRIGMYAEYQIQERKTDFITIGDEAVDDTDDGLNFGITGQILPERLFPKLDADLSFGFTSTSVSDRVNSRPNSGNSNRLTLNGKLGYPMNAKTNVALTYNRNLEVTDDDRTVERSQVNLAVDYTPQPKLGFVASIGMSSNDYIYDVDSRNDDVFTATFSTRYSIRSNWSANLSYNYRDSSSNQAISDYDSSQITLSTTVSY</sequence>
<dbReference type="Gene3D" id="2.40.160.20">
    <property type="match status" value="1"/>
</dbReference>
<dbReference type="SUPFAM" id="SSF56935">
    <property type="entry name" value="Porins"/>
    <property type="match status" value="1"/>
</dbReference>
<accession>A0A927F985</accession>
<dbReference type="InterPro" id="IPR018759">
    <property type="entry name" value="BBP2_2"/>
</dbReference>
<feature type="signal peptide" evidence="1">
    <location>
        <begin position="1"/>
        <end position="25"/>
    </location>
</feature>
<evidence type="ECO:0000313" key="3">
    <source>
        <dbReference type="Proteomes" id="UP000622317"/>
    </source>
</evidence>
<feature type="chain" id="PRO_5037712528" evidence="1">
    <location>
        <begin position="26"/>
        <end position="397"/>
    </location>
</feature>
<keyword evidence="1" id="KW-0732">Signal</keyword>
<proteinExistence type="predicted"/>
<evidence type="ECO:0000313" key="2">
    <source>
        <dbReference type="EMBL" id="MBD5779253.1"/>
    </source>
</evidence>
<dbReference type="AlphaFoldDB" id="A0A927F985"/>
<gene>
    <name evidence="2" type="ORF">IEN85_07090</name>
</gene>